<comment type="similarity">
    <text evidence="1">Belongs to the LysR transcriptional regulatory family.</text>
</comment>
<evidence type="ECO:0000256" key="5">
    <source>
        <dbReference type="ARBA" id="ARBA00023163"/>
    </source>
</evidence>
<gene>
    <name evidence="8" type="primary">oxyR</name>
    <name evidence="8" type="ORF">CGERO_06445</name>
</gene>
<keyword evidence="9" id="KW-1185">Reference proteome</keyword>
<dbReference type="PRINTS" id="PR00039">
    <property type="entry name" value="HTHLYSR"/>
</dbReference>
<organism evidence="8 9">
    <name type="scientific">Corynebacterium gerontici</name>
    <dbReference type="NCBI Taxonomy" id="2079234"/>
    <lineage>
        <taxon>Bacteria</taxon>
        <taxon>Bacillati</taxon>
        <taxon>Actinomycetota</taxon>
        <taxon>Actinomycetes</taxon>
        <taxon>Mycobacteriales</taxon>
        <taxon>Corynebacteriaceae</taxon>
        <taxon>Corynebacterium</taxon>
    </lineage>
</organism>
<evidence type="ECO:0000259" key="7">
    <source>
        <dbReference type="PROSITE" id="PS50931"/>
    </source>
</evidence>
<dbReference type="KEGG" id="cgk:CGERO_06445"/>
<evidence type="ECO:0000313" key="9">
    <source>
        <dbReference type="Proteomes" id="UP000271587"/>
    </source>
</evidence>
<evidence type="ECO:0000256" key="6">
    <source>
        <dbReference type="ARBA" id="ARBA00040885"/>
    </source>
</evidence>
<evidence type="ECO:0000256" key="3">
    <source>
        <dbReference type="ARBA" id="ARBA00023125"/>
    </source>
</evidence>
<evidence type="ECO:0000256" key="2">
    <source>
        <dbReference type="ARBA" id="ARBA00023015"/>
    </source>
</evidence>
<reference evidence="8 9" key="1">
    <citation type="submission" date="2018-11" db="EMBL/GenBank/DDBJ databases">
        <authorList>
            <person name="Kleinhagauer T."/>
            <person name="Glaeser S.P."/>
            <person name="Spergser J."/>
            <person name="Ruckert C."/>
            <person name="Kaempfer P."/>
            <person name="Busse H.-J."/>
        </authorList>
    </citation>
    <scope>NUCLEOTIDE SEQUENCE [LARGE SCALE GENOMIC DNA]</scope>
    <source>
        <strain evidence="8 9">W8</strain>
    </source>
</reference>
<dbReference type="GO" id="GO:0032993">
    <property type="term" value="C:protein-DNA complex"/>
    <property type="evidence" value="ECO:0007669"/>
    <property type="project" value="TreeGrafter"/>
</dbReference>
<dbReference type="EMBL" id="CP033897">
    <property type="protein sequence ID" value="AZA11589.1"/>
    <property type="molecule type" value="Genomic_DNA"/>
</dbReference>
<dbReference type="FunFam" id="1.10.10.10:FF:000001">
    <property type="entry name" value="LysR family transcriptional regulator"/>
    <property type="match status" value="1"/>
</dbReference>
<dbReference type="Pfam" id="PF03466">
    <property type="entry name" value="LysR_substrate"/>
    <property type="match status" value="1"/>
</dbReference>
<dbReference type="InterPro" id="IPR036388">
    <property type="entry name" value="WH-like_DNA-bd_sf"/>
</dbReference>
<dbReference type="GO" id="GO:0003700">
    <property type="term" value="F:DNA-binding transcription factor activity"/>
    <property type="evidence" value="ECO:0007669"/>
    <property type="project" value="InterPro"/>
</dbReference>
<dbReference type="Proteomes" id="UP000271587">
    <property type="component" value="Chromosome"/>
</dbReference>
<name>A0A3G6J0V8_9CORY</name>
<dbReference type="RefSeq" id="WP_123934296.1">
    <property type="nucleotide sequence ID" value="NZ_CP033897.1"/>
</dbReference>
<feature type="domain" description="HTH lysR-type" evidence="7">
    <location>
        <begin position="8"/>
        <end position="65"/>
    </location>
</feature>
<dbReference type="SUPFAM" id="SSF46785">
    <property type="entry name" value="Winged helix' DNA-binding domain"/>
    <property type="match status" value="1"/>
</dbReference>
<keyword evidence="2" id="KW-0805">Transcription regulation</keyword>
<dbReference type="Pfam" id="PF00126">
    <property type="entry name" value="HTH_1"/>
    <property type="match status" value="1"/>
</dbReference>
<evidence type="ECO:0000313" key="8">
    <source>
        <dbReference type="EMBL" id="AZA11589.1"/>
    </source>
</evidence>
<keyword evidence="5" id="KW-0804">Transcription</keyword>
<dbReference type="Gene3D" id="3.40.190.10">
    <property type="entry name" value="Periplasmic binding protein-like II"/>
    <property type="match status" value="2"/>
</dbReference>
<accession>A0A3G6J0V8</accession>
<dbReference type="CDD" id="cd08411">
    <property type="entry name" value="PBP2_OxyR"/>
    <property type="match status" value="1"/>
</dbReference>
<dbReference type="InterPro" id="IPR005119">
    <property type="entry name" value="LysR_subst-bd"/>
</dbReference>
<keyword evidence="3" id="KW-0238">DNA-binding</keyword>
<dbReference type="InterPro" id="IPR000847">
    <property type="entry name" value="LysR_HTH_N"/>
</dbReference>
<dbReference type="PANTHER" id="PTHR30346:SF26">
    <property type="entry name" value="HYDROGEN PEROXIDE-INDUCIBLE GENES ACTIVATOR"/>
    <property type="match status" value="1"/>
</dbReference>
<dbReference type="PANTHER" id="PTHR30346">
    <property type="entry name" value="TRANSCRIPTIONAL DUAL REGULATOR HCAR-RELATED"/>
    <property type="match status" value="1"/>
</dbReference>
<dbReference type="OrthoDB" id="9775392at2"/>
<dbReference type="InterPro" id="IPR036390">
    <property type="entry name" value="WH_DNA-bd_sf"/>
</dbReference>
<protein>
    <recommendedName>
        <fullName evidence="6">Probable hydrogen peroxide-inducible genes activator</fullName>
    </recommendedName>
</protein>
<dbReference type="SUPFAM" id="SSF53850">
    <property type="entry name" value="Periplasmic binding protein-like II"/>
    <property type="match status" value="1"/>
</dbReference>
<dbReference type="PROSITE" id="PS50931">
    <property type="entry name" value="HTH_LYSR"/>
    <property type="match status" value="1"/>
</dbReference>
<dbReference type="AlphaFoldDB" id="A0A3G6J0V8"/>
<evidence type="ECO:0000256" key="1">
    <source>
        <dbReference type="ARBA" id="ARBA00009437"/>
    </source>
</evidence>
<sequence length="312" mass="33926">MSYKEYRPTLAQLRTFVTIAETRHFGAAAAKLSISQPSLSQALVAIESGLGVQLIERSTRRVIVTPVGETLLPYAKATLDAADLFMAHAHGAVGTLSGKLTIGMIPTIAPYILPELLALIEQEYPDLELKIIEDQTDHLTQMLRDGQLECAVLALPIEDTNLAQLSLYSENFHMVIKKDHPFAGREDLGLESLRDVDLYLLDDGHCLRDQIVDLCRQVDVNPKNSRNAETRAASLTTVIQLVGAGHGATLIPESALSVECERPGVSTASFAPEVTAQRQVGLVYRASAATREEEFGKLGALISSAFQRTIAH</sequence>
<evidence type="ECO:0000256" key="4">
    <source>
        <dbReference type="ARBA" id="ARBA00023159"/>
    </source>
</evidence>
<proteinExistence type="inferred from homology"/>
<dbReference type="GO" id="GO:0003677">
    <property type="term" value="F:DNA binding"/>
    <property type="evidence" value="ECO:0007669"/>
    <property type="project" value="UniProtKB-KW"/>
</dbReference>
<keyword evidence="4" id="KW-0010">Activator</keyword>
<dbReference type="Gene3D" id="1.10.10.10">
    <property type="entry name" value="Winged helix-like DNA-binding domain superfamily/Winged helix DNA-binding domain"/>
    <property type="match status" value="1"/>
</dbReference>